<evidence type="ECO:0000256" key="1">
    <source>
        <dbReference type="ARBA" id="ARBA00004141"/>
    </source>
</evidence>
<feature type="transmembrane region" description="Helical" evidence="5">
    <location>
        <begin position="6"/>
        <end position="23"/>
    </location>
</feature>
<evidence type="ECO:0000256" key="3">
    <source>
        <dbReference type="ARBA" id="ARBA00022989"/>
    </source>
</evidence>
<evidence type="ECO:0000259" key="6">
    <source>
        <dbReference type="Pfam" id="PF07298"/>
    </source>
</evidence>
<feature type="transmembrane region" description="Helical" evidence="5">
    <location>
        <begin position="203"/>
        <end position="223"/>
    </location>
</feature>
<dbReference type="AlphaFoldDB" id="A0A2T5FZ89"/>
<comment type="subcellular location">
    <subcellularLocation>
        <location evidence="1">Membrane</location>
        <topology evidence="1">Multi-pass membrane protein</topology>
    </subcellularLocation>
</comment>
<feature type="transmembrane region" description="Helical" evidence="5">
    <location>
        <begin position="116"/>
        <end position="138"/>
    </location>
</feature>
<evidence type="ECO:0000256" key="4">
    <source>
        <dbReference type="ARBA" id="ARBA00023136"/>
    </source>
</evidence>
<keyword evidence="4 5" id="KW-0472">Membrane</keyword>
<sequence length="232" mass="25313">MSMAGLANLVAAMTAFVGTHFLLSHPLRPALVGRLGERPFLGLYSLVALLTFGWVILAARTAPDTPLWWIAPSWAWQVASIVMLFASMLLLGSFFGNPAIPDPTGKRRMPGEARGIFAITRHPMMWSFTIWAVVHALLWGSASNLVITSGIGILAFFGALAQDAKKKRLLGEAWREWEARTSFWPFGAQLAGRSPWRATLPRPALLAGGLILWLIATLAHGWLGGPEVGPWH</sequence>
<reference evidence="7 8" key="1">
    <citation type="submission" date="2017-09" db="EMBL/GenBank/DDBJ databases">
        <title>Sphingomonas panjinensis sp.nov., isolated from oil-contaminated soil.</title>
        <authorList>
            <person name="Wang L."/>
            <person name="Chen L."/>
        </authorList>
    </citation>
    <scope>NUCLEOTIDE SEQUENCE [LARGE SCALE GENOMIC DNA]</scope>
    <source>
        <strain evidence="7 8">FW-11</strain>
    </source>
</reference>
<keyword evidence="3 5" id="KW-1133">Transmembrane helix</keyword>
<feature type="domain" description="NnrU" evidence="6">
    <location>
        <begin position="9"/>
        <end position="225"/>
    </location>
</feature>
<gene>
    <name evidence="7" type="ORF">CLG96_05415</name>
</gene>
<organism evidence="7 8">
    <name type="scientific">Sphingomonas oleivorans</name>
    <dbReference type="NCBI Taxonomy" id="1735121"/>
    <lineage>
        <taxon>Bacteria</taxon>
        <taxon>Pseudomonadati</taxon>
        <taxon>Pseudomonadota</taxon>
        <taxon>Alphaproteobacteria</taxon>
        <taxon>Sphingomonadales</taxon>
        <taxon>Sphingomonadaceae</taxon>
        <taxon>Sphingomonas</taxon>
    </lineage>
</organism>
<dbReference type="OrthoDB" id="7828645at2"/>
<dbReference type="EMBL" id="NWBU01000005">
    <property type="protein sequence ID" value="PTQ12019.1"/>
    <property type="molecule type" value="Genomic_DNA"/>
</dbReference>
<dbReference type="InterPro" id="IPR009915">
    <property type="entry name" value="NnrU_dom"/>
</dbReference>
<feature type="transmembrane region" description="Helical" evidence="5">
    <location>
        <begin position="74"/>
        <end position="95"/>
    </location>
</feature>
<feature type="transmembrane region" description="Helical" evidence="5">
    <location>
        <begin position="43"/>
        <end position="62"/>
    </location>
</feature>
<evidence type="ECO:0000256" key="5">
    <source>
        <dbReference type="SAM" id="Phobius"/>
    </source>
</evidence>
<keyword evidence="2 5" id="KW-0812">Transmembrane</keyword>
<protein>
    <submittedName>
        <fullName evidence="7">MFS transporter</fullName>
    </submittedName>
</protein>
<evidence type="ECO:0000256" key="2">
    <source>
        <dbReference type="ARBA" id="ARBA00022692"/>
    </source>
</evidence>
<comment type="caution">
    <text evidence="7">The sequence shown here is derived from an EMBL/GenBank/DDBJ whole genome shotgun (WGS) entry which is preliminary data.</text>
</comment>
<evidence type="ECO:0000313" key="8">
    <source>
        <dbReference type="Proteomes" id="UP000244162"/>
    </source>
</evidence>
<evidence type="ECO:0000313" key="7">
    <source>
        <dbReference type="EMBL" id="PTQ12019.1"/>
    </source>
</evidence>
<feature type="transmembrane region" description="Helical" evidence="5">
    <location>
        <begin position="144"/>
        <end position="161"/>
    </location>
</feature>
<accession>A0A2T5FZ89</accession>
<dbReference type="GO" id="GO:0016020">
    <property type="term" value="C:membrane"/>
    <property type="evidence" value="ECO:0007669"/>
    <property type="project" value="UniProtKB-SubCell"/>
</dbReference>
<dbReference type="Pfam" id="PF07298">
    <property type="entry name" value="NnrU"/>
    <property type="match status" value="1"/>
</dbReference>
<dbReference type="Gene3D" id="1.20.120.1630">
    <property type="match status" value="1"/>
</dbReference>
<name>A0A2T5FZ89_9SPHN</name>
<dbReference type="Proteomes" id="UP000244162">
    <property type="component" value="Unassembled WGS sequence"/>
</dbReference>
<proteinExistence type="predicted"/>
<keyword evidence="8" id="KW-1185">Reference proteome</keyword>